<accession>A0A836F5V8</accession>
<dbReference type="Gene3D" id="3.40.50.720">
    <property type="entry name" value="NAD(P)-binding Rossmann-like Domain"/>
    <property type="match status" value="2"/>
</dbReference>
<dbReference type="InterPro" id="IPR020904">
    <property type="entry name" value="Sc_DH/Rdtase_CS"/>
</dbReference>
<evidence type="ECO:0000256" key="21">
    <source>
        <dbReference type="ARBA" id="ARBA00049188"/>
    </source>
</evidence>
<protein>
    <recommendedName>
        <fullName evidence="5">15-hydroxyprostaglandin dehydrogenase [NAD(+)]</fullName>
        <ecNumber evidence="3">1.1.1.141</ecNumber>
        <ecNumber evidence="4">1.1.1.232</ecNumber>
    </recommendedName>
    <alternativeName>
        <fullName evidence="7">Eicosanoid/docosanoid dehydrogenase [NAD(+)]</fullName>
    </alternativeName>
    <alternativeName>
        <fullName evidence="6">Prostaglandin dehydrogenase 1</fullName>
    </alternativeName>
</protein>
<comment type="function">
    <text evidence="8">Catalyzes the NAD-dependent dehydrogenation (oxidation) of a broad array of hydroxylated polyunsaturated fatty acids (mainly eicosanoids and docosanoids, including prostaglandins, lipoxins and resolvins), yielding their corresponding keto (oxo) metabolites. Decreases the levels of the pro-proliferative prostaglandins such as prostaglandin E2 (whose activity is increased in cancer because of an increase in the expression of cyclooxygenase 2) and generates oxo-fatty acid products that can profoundly influence cell function by abrogating pro-inflammatory cytokine expression. Converts resolvins E1, D1 and D2 to their oxo products, which represents a mode of resolvin inactivation. Resolvin E1 plays important roles during the resolution phase of acute inflammation, while resolvins D1 and D2 have a unique role in obesity-induced adipose inflammation.</text>
</comment>
<name>A0A836F5V8_9HYME</name>
<dbReference type="EC" id="1.1.1.232" evidence="4"/>
<comment type="catalytic activity">
    <reaction evidence="16">
        <text>lipoxin A4 + NAD(+) = 15-oxo-(5S,6R)-dihydroxy-(7E,9E,11Z,13E)-eicosatetraenoate + NADH + H(+)</text>
        <dbReference type="Rhea" id="RHEA:41572"/>
        <dbReference type="ChEBI" id="CHEBI:15378"/>
        <dbReference type="ChEBI" id="CHEBI:57540"/>
        <dbReference type="ChEBI" id="CHEBI:57945"/>
        <dbReference type="ChEBI" id="CHEBI:67026"/>
        <dbReference type="ChEBI" id="CHEBI:78311"/>
    </reaction>
    <physiologicalReaction direction="left-to-right" evidence="16">
        <dbReference type="Rhea" id="RHEA:41573"/>
    </physiologicalReaction>
</comment>
<evidence type="ECO:0000313" key="23">
    <source>
        <dbReference type="Proteomes" id="UP000668214"/>
    </source>
</evidence>
<evidence type="ECO:0000256" key="1">
    <source>
        <dbReference type="ARBA" id="ARBA00006484"/>
    </source>
</evidence>
<feature type="non-terminal residue" evidence="22">
    <location>
        <position position="1"/>
    </location>
</feature>
<dbReference type="EC" id="1.1.1.141" evidence="3"/>
<evidence type="ECO:0000256" key="10">
    <source>
        <dbReference type="ARBA" id="ARBA00047672"/>
    </source>
</evidence>
<evidence type="ECO:0000256" key="19">
    <source>
        <dbReference type="ARBA" id="ARBA00048921"/>
    </source>
</evidence>
<reference evidence="22" key="1">
    <citation type="submission" date="2020-02" db="EMBL/GenBank/DDBJ databases">
        <title>Relaxed selection underlies rapid genomic changes in the transitions from sociality to social parasitism in ants.</title>
        <authorList>
            <person name="Bi X."/>
        </authorList>
    </citation>
    <scope>NUCLEOTIDE SEQUENCE</scope>
    <source>
        <strain evidence="22">BGI-DK2014c</strain>
        <tissue evidence="22">Whole body</tissue>
    </source>
</reference>
<comment type="catalytic activity">
    <reaction evidence="11">
        <text>14-hydroxy-(4Z,7Z,10Z,12E,16Z,19Z)-docosahexaenoate + NAD(+) = 14-oxo-(4Z,7Z,10Z,12E,16Z,19Z)-docosahexaenoate + NADH + H(+)</text>
        <dbReference type="Rhea" id="RHEA:48952"/>
        <dbReference type="ChEBI" id="CHEBI:15378"/>
        <dbReference type="ChEBI" id="CHEBI:57540"/>
        <dbReference type="ChEBI" id="CHEBI:57945"/>
        <dbReference type="ChEBI" id="CHEBI:90866"/>
        <dbReference type="ChEBI" id="CHEBI:90867"/>
    </reaction>
    <physiologicalReaction direction="left-to-right" evidence="11">
        <dbReference type="Rhea" id="RHEA:48953"/>
    </physiologicalReaction>
</comment>
<evidence type="ECO:0000256" key="6">
    <source>
        <dbReference type="ARBA" id="ARBA00041812"/>
    </source>
</evidence>
<evidence type="ECO:0000256" key="2">
    <source>
        <dbReference type="ARBA" id="ARBA00023002"/>
    </source>
</evidence>
<evidence type="ECO:0000256" key="8">
    <source>
        <dbReference type="ARBA" id="ARBA00045705"/>
    </source>
</evidence>
<comment type="catalytic activity">
    <reaction evidence="19">
        <text>resolvin D2 + NAD(+) = 16-oxoresolvin D2 + NADH + H(+)</text>
        <dbReference type="Rhea" id="RHEA:53588"/>
        <dbReference type="ChEBI" id="CHEBI:15378"/>
        <dbReference type="ChEBI" id="CHEBI:57540"/>
        <dbReference type="ChEBI" id="CHEBI:57945"/>
        <dbReference type="ChEBI" id="CHEBI:133367"/>
        <dbReference type="ChEBI" id="CHEBI:137498"/>
    </reaction>
    <physiologicalReaction direction="left-to-right" evidence="19">
        <dbReference type="Rhea" id="RHEA:53589"/>
    </physiologicalReaction>
</comment>
<gene>
    <name evidence="22" type="primary">Hpgd_2</name>
    <name evidence="22" type="ORF">G6Z78_0010698</name>
</gene>
<dbReference type="SUPFAM" id="SSF51735">
    <property type="entry name" value="NAD(P)-binding Rossmann-fold domains"/>
    <property type="match status" value="2"/>
</dbReference>
<dbReference type="Pfam" id="PF00106">
    <property type="entry name" value="adh_short"/>
    <property type="match status" value="2"/>
</dbReference>
<comment type="catalytic activity">
    <reaction evidence="20">
        <text>(15S)-hydroxy-(5Z,8Z,11Z,13E)-eicosatetraenoate + NAD(+) = 15-oxo-(5Z,8Z,11Z,13E)-eicosatetraenoate + NADH + H(+)</text>
        <dbReference type="Rhea" id="RHEA:23260"/>
        <dbReference type="ChEBI" id="CHEBI:15378"/>
        <dbReference type="ChEBI" id="CHEBI:57409"/>
        <dbReference type="ChEBI" id="CHEBI:57410"/>
        <dbReference type="ChEBI" id="CHEBI:57540"/>
        <dbReference type="ChEBI" id="CHEBI:57945"/>
        <dbReference type="EC" id="1.1.1.232"/>
    </reaction>
    <physiologicalReaction direction="left-to-right" evidence="20">
        <dbReference type="Rhea" id="RHEA:23261"/>
    </physiologicalReaction>
</comment>
<comment type="catalytic activity">
    <reaction evidence="9">
        <text>prostaglandin E1 + NAD(+) = 15-oxoprostaglandin E1 + NADH + H(+)</text>
        <dbReference type="Rhea" id="RHEA:16477"/>
        <dbReference type="ChEBI" id="CHEBI:15378"/>
        <dbReference type="ChEBI" id="CHEBI:57397"/>
        <dbReference type="ChEBI" id="CHEBI:57401"/>
        <dbReference type="ChEBI" id="CHEBI:57540"/>
        <dbReference type="ChEBI" id="CHEBI:57945"/>
    </reaction>
    <physiologicalReaction direction="left-to-right" evidence="9">
        <dbReference type="Rhea" id="RHEA:16478"/>
    </physiologicalReaction>
</comment>
<feature type="non-terminal residue" evidence="22">
    <location>
        <position position="636"/>
    </location>
</feature>
<sequence>MQIKDKRVIVTGAASNVGLAFSRELLRNGALMIVMIDIKQWIGEQAVESLNNEFGRKRTVFLCCDVTNNFEFDTKLKEAISILGGLDILINNSGIINETDFSKTIDVNVTSVIRGTLLGIQQMRKDSGGKGGIIVNISSIAGLRAVSQLPVYSATKHAVVSFSRSFAQPYHYERTNVKVIVLCPGLTDIPQDVSQDISNVNSLQNDRHQRVESVAHGLIYVIRCAQNGSVWISEDGKPVFEVQLPDTLPQKTEITQTKAALRHCSEHELCARQALITVLCHTTVPTTLFLKVRRRHERLISAPHNLQITAKNKEKIKKPSLRIVRRRSSASERAKEIEAINCIVSGKNVLITGGAAGLGYAFLNHFLKHGAKKIIILDVDAETGKRIELGVEKSCGEKKVHFIHTDVSNHKHVTEAFEEASTLLGNIDIVINNAGVLDERRWEKEISVNIGGMVSTAMLAVQYMSRDTDGHGGILVNVSQHVDIRNTAQLPVYTATKHAVIGLSQSLSDPYHYEKTGVTVITLCPGLTETALTVDSPNKLLSRVMKADFVKNLEQFPIQTPYIVAQGLMTILRIGESGSIWVIESGKAPYEVYVPNPRTLRRHYKNNFSHVDTKVAGGRAIREVCDSTRTGLMSCA</sequence>
<evidence type="ECO:0000256" key="18">
    <source>
        <dbReference type="ARBA" id="ARBA00048739"/>
    </source>
</evidence>
<comment type="catalytic activity">
    <reaction evidence="15">
        <text>resolvin D2 + NAD(+) = 7-oxoresolvin D2 + NADH + H(+)</text>
        <dbReference type="Rhea" id="RHEA:53584"/>
        <dbReference type="ChEBI" id="CHEBI:15378"/>
        <dbReference type="ChEBI" id="CHEBI:57540"/>
        <dbReference type="ChEBI" id="CHEBI:57945"/>
        <dbReference type="ChEBI" id="CHEBI:133367"/>
        <dbReference type="ChEBI" id="CHEBI:137497"/>
    </reaction>
    <physiologicalReaction direction="left-to-right" evidence="15">
        <dbReference type="Rhea" id="RHEA:53585"/>
    </physiologicalReaction>
</comment>
<dbReference type="PRINTS" id="PR00080">
    <property type="entry name" value="SDRFAMILY"/>
</dbReference>
<evidence type="ECO:0000256" key="12">
    <source>
        <dbReference type="ARBA" id="ARBA00048140"/>
    </source>
</evidence>
<comment type="similarity">
    <text evidence="1">Belongs to the short-chain dehydrogenases/reductases (SDR) family.</text>
</comment>
<comment type="catalytic activity">
    <reaction evidence="18">
        <text>prostaglandin E2 + NAD(+) = 15-oxoprostaglandin E2 + NADH + H(+)</text>
        <dbReference type="Rhea" id="RHEA:11876"/>
        <dbReference type="ChEBI" id="CHEBI:15378"/>
        <dbReference type="ChEBI" id="CHEBI:57400"/>
        <dbReference type="ChEBI" id="CHEBI:57540"/>
        <dbReference type="ChEBI" id="CHEBI:57945"/>
        <dbReference type="ChEBI" id="CHEBI:606564"/>
        <dbReference type="EC" id="1.1.1.141"/>
    </reaction>
    <physiologicalReaction direction="left-to-right" evidence="18">
        <dbReference type="Rhea" id="RHEA:11877"/>
    </physiologicalReaction>
</comment>
<dbReference type="GO" id="GO:0016404">
    <property type="term" value="F:15-hydroxyprostaglandin dehydrogenase (NAD+) activity"/>
    <property type="evidence" value="ECO:0007669"/>
    <property type="project" value="UniProtKB-EC"/>
</dbReference>
<dbReference type="PROSITE" id="PS00061">
    <property type="entry name" value="ADH_SHORT"/>
    <property type="match status" value="1"/>
</dbReference>
<evidence type="ECO:0000256" key="3">
    <source>
        <dbReference type="ARBA" id="ARBA00038968"/>
    </source>
</evidence>
<comment type="catalytic activity">
    <reaction evidence="14">
        <text>resolvin D1 + NAD(+) = 17-oxoresolvin D1 + NADH + H(+)</text>
        <dbReference type="Rhea" id="RHEA:50128"/>
        <dbReference type="ChEBI" id="CHEBI:15378"/>
        <dbReference type="ChEBI" id="CHEBI:57540"/>
        <dbReference type="ChEBI" id="CHEBI:57945"/>
        <dbReference type="ChEBI" id="CHEBI:132079"/>
        <dbReference type="ChEBI" id="CHEBI:132081"/>
    </reaction>
    <physiologicalReaction direction="left-to-right" evidence="14">
        <dbReference type="Rhea" id="RHEA:50129"/>
    </physiologicalReaction>
</comment>
<comment type="catalytic activity">
    <reaction evidence="10">
        <text>resolvin D1 + NAD(+) = 8-oxoresolvin D1 + NADH + H(+)</text>
        <dbReference type="Rhea" id="RHEA:50124"/>
        <dbReference type="ChEBI" id="CHEBI:15378"/>
        <dbReference type="ChEBI" id="CHEBI:57540"/>
        <dbReference type="ChEBI" id="CHEBI:57945"/>
        <dbReference type="ChEBI" id="CHEBI:132079"/>
        <dbReference type="ChEBI" id="CHEBI:132080"/>
    </reaction>
    <physiologicalReaction direction="left-to-right" evidence="10">
        <dbReference type="Rhea" id="RHEA:50125"/>
    </physiologicalReaction>
</comment>
<comment type="caution">
    <text evidence="22">The sequence shown here is derived from an EMBL/GenBank/DDBJ whole genome shotgun (WGS) entry which is preliminary data.</text>
</comment>
<dbReference type="PANTHER" id="PTHR44229:SF4">
    <property type="entry name" value="15-HYDROXYPROSTAGLANDIN DEHYDROGENASE [NAD(+)]"/>
    <property type="match status" value="1"/>
</dbReference>
<dbReference type="GO" id="GO:0047034">
    <property type="term" value="F:15-hydroxyicosatetraenoate dehydrogenase activity"/>
    <property type="evidence" value="ECO:0007669"/>
    <property type="project" value="UniProtKB-EC"/>
</dbReference>
<evidence type="ECO:0000256" key="20">
    <source>
        <dbReference type="ARBA" id="ARBA00049151"/>
    </source>
</evidence>
<dbReference type="GO" id="GO:0005737">
    <property type="term" value="C:cytoplasm"/>
    <property type="evidence" value="ECO:0007669"/>
    <property type="project" value="TreeGrafter"/>
</dbReference>
<evidence type="ECO:0000256" key="4">
    <source>
        <dbReference type="ARBA" id="ARBA00039060"/>
    </source>
</evidence>
<dbReference type="Proteomes" id="UP000668214">
    <property type="component" value="Unassembled WGS sequence"/>
</dbReference>
<dbReference type="EMBL" id="JAANIA010000014">
    <property type="protein sequence ID" value="KAG5327893.1"/>
    <property type="molecule type" value="Genomic_DNA"/>
</dbReference>
<comment type="catalytic activity">
    <reaction evidence="17">
        <text>prostaglandin A1 + NAD(+) = 15-oxo-prostaglandin A1 + NADH + H(+)</text>
        <dbReference type="Rhea" id="RHEA:41263"/>
        <dbReference type="ChEBI" id="CHEBI:15378"/>
        <dbReference type="ChEBI" id="CHEBI:57398"/>
        <dbReference type="ChEBI" id="CHEBI:57540"/>
        <dbReference type="ChEBI" id="CHEBI:57945"/>
        <dbReference type="ChEBI" id="CHEBI:85072"/>
    </reaction>
    <physiologicalReaction direction="left-to-right" evidence="17">
        <dbReference type="Rhea" id="RHEA:41264"/>
    </physiologicalReaction>
</comment>
<evidence type="ECO:0000256" key="13">
    <source>
        <dbReference type="ARBA" id="ARBA00048144"/>
    </source>
</evidence>
<keyword evidence="2" id="KW-0560">Oxidoreductase</keyword>
<evidence type="ECO:0000256" key="5">
    <source>
        <dbReference type="ARBA" id="ARBA00040276"/>
    </source>
</evidence>
<evidence type="ECO:0000256" key="9">
    <source>
        <dbReference type="ARBA" id="ARBA00047325"/>
    </source>
</evidence>
<evidence type="ECO:0000256" key="11">
    <source>
        <dbReference type="ARBA" id="ARBA00048008"/>
    </source>
</evidence>
<evidence type="ECO:0000313" key="22">
    <source>
        <dbReference type="EMBL" id="KAG5327893.1"/>
    </source>
</evidence>
<evidence type="ECO:0000256" key="14">
    <source>
        <dbReference type="ARBA" id="ARBA00048170"/>
    </source>
</evidence>
<comment type="catalytic activity">
    <reaction evidence="13">
        <text>(11R)-hydroxy-(5Z,8Z,12E,14Z)-eicosatetraenoate + NAD(+) = 11-oxo-(5Z,8Z,12E,14Z)-eicosatetraenoate + NADH + H(+)</text>
        <dbReference type="Rhea" id="RHEA:48640"/>
        <dbReference type="ChEBI" id="CHEBI:15378"/>
        <dbReference type="ChEBI" id="CHEBI:57540"/>
        <dbReference type="ChEBI" id="CHEBI:57945"/>
        <dbReference type="ChEBI" id="CHEBI:78836"/>
        <dbReference type="ChEBI" id="CHEBI:90697"/>
    </reaction>
    <physiologicalReaction direction="left-to-right" evidence="13">
        <dbReference type="Rhea" id="RHEA:48641"/>
    </physiologicalReaction>
</comment>
<dbReference type="AlphaFoldDB" id="A0A836F5V8"/>
<dbReference type="InterPro" id="IPR036291">
    <property type="entry name" value="NAD(P)-bd_dom_sf"/>
</dbReference>
<organism evidence="22 23">
    <name type="scientific">Pseudoatta argentina</name>
    <dbReference type="NCBI Taxonomy" id="621737"/>
    <lineage>
        <taxon>Eukaryota</taxon>
        <taxon>Metazoa</taxon>
        <taxon>Ecdysozoa</taxon>
        <taxon>Arthropoda</taxon>
        <taxon>Hexapoda</taxon>
        <taxon>Insecta</taxon>
        <taxon>Pterygota</taxon>
        <taxon>Neoptera</taxon>
        <taxon>Endopterygota</taxon>
        <taxon>Hymenoptera</taxon>
        <taxon>Apocrita</taxon>
        <taxon>Aculeata</taxon>
        <taxon>Formicoidea</taxon>
        <taxon>Formicidae</taxon>
        <taxon>Myrmicinae</taxon>
        <taxon>Pseudoatta</taxon>
    </lineage>
</organism>
<proteinExistence type="inferred from homology"/>
<evidence type="ECO:0000256" key="17">
    <source>
        <dbReference type="ARBA" id="ARBA00048611"/>
    </source>
</evidence>
<dbReference type="PANTHER" id="PTHR44229">
    <property type="entry name" value="15-HYDROXYPROSTAGLANDIN DEHYDROGENASE [NAD(+)]"/>
    <property type="match status" value="1"/>
</dbReference>
<comment type="catalytic activity">
    <reaction evidence="21">
        <text>resolvin E1 + NAD(+) = 18-oxo-resolvin E1 + NADH + H(+)</text>
        <dbReference type="Rhea" id="RHEA:49244"/>
        <dbReference type="ChEBI" id="CHEBI:15378"/>
        <dbReference type="ChEBI" id="CHEBI:57540"/>
        <dbReference type="ChEBI" id="CHEBI:57945"/>
        <dbReference type="ChEBI" id="CHEBI:91000"/>
        <dbReference type="ChEBI" id="CHEBI:91001"/>
    </reaction>
    <physiologicalReaction direction="left-to-right" evidence="21">
        <dbReference type="Rhea" id="RHEA:49245"/>
    </physiologicalReaction>
</comment>
<dbReference type="InterPro" id="IPR002347">
    <property type="entry name" value="SDR_fam"/>
</dbReference>
<comment type="catalytic activity">
    <reaction evidence="12">
        <text>15-oxo-(5S,6R)-dihydroxy-(7E,9E,11Z)-eicosatrienoate + NADH + H(+) = (5S,6R,15S)-trihydroxy-(7E,9E,11Z)-eicosatrienoate + NAD(+)</text>
        <dbReference type="Rhea" id="RHEA:41596"/>
        <dbReference type="ChEBI" id="CHEBI:15378"/>
        <dbReference type="ChEBI" id="CHEBI:57540"/>
        <dbReference type="ChEBI" id="CHEBI:57945"/>
        <dbReference type="ChEBI" id="CHEBI:78325"/>
        <dbReference type="ChEBI" id="CHEBI:78329"/>
    </reaction>
    <physiologicalReaction direction="left-to-right" evidence="12">
        <dbReference type="Rhea" id="RHEA:41597"/>
    </physiologicalReaction>
</comment>
<evidence type="ECO:0000256" key="7">
    <source>
        <dbReference type="ARBA" id="ARBA00042026"/>
    </source>
</evidence>
<evidence type="ECO:0000256" key="16">
    <source>
        <dbReference type="ARBA" id="ARBA00048535"/>
    </source>
</evidence>
<dbReference type="FunFam" id="3.40.50.720:FF:000084">
    <property type="entry name" value="Short-chain dehydrogenase reductase"/>
    <property type="match status" value="1"/>
</dbReference>
<keyword evidence="23" id="KW-1185">Reference proteome</keyword>
<dbReference type="PRINTS" id="PR01167">
    <property type="entry name" value="INSADHFAMILY"/>
</dbReference>
<evidence type="ECO:0000256" key="15">
    <source>
        <dbReference type="ARBA" id="ARBA00048393"/>
    </source>
</evidence>